<keyword evidence="1 9" id="KW-0004">4Fe-4S</keyword>
<evidence type="ECO:0000259" key="10">
    <source>
        <dbReference type="PROSITE" id="PS51918"/>
    </source>
</evidence>
<dbReference type="NCBIfam" id="TIGR03972">
    <property type="entry name" value="rSAM_TYW1"/>
    <property type="match status" value="1"/>
</dbReference>
<evidence type="ECO:0000256" key="2">
    <source>
        <dbReference type="ARBA" id="ARBA00022691"/>
    </source>
</evidence>
<comment type="subcellular location">
    <subcellularLocation>
        <location evidence="9">Cytoplasm</location>
    </subcellularLocation>
</comment>
<dbReference type="GO" id="GO:0005737">
    <property type="term" value="C:cytoplasm"/>
    <property type="evidence" value="ECO:0007669"/>
    <property type="project" value="UniProtKB-SubCell"/>
</dbReference>
<feature type="binding site" evidence="9">
    <location>
        <position position="47"/>
    </location>
    <ligand>
        <name>[4Fe-4S] cluster</name>
        <dbReference type="ChEBI" id="CHEBI:49883"/>
        <label>2</label>
        <note>4Fe-4S-S-AdoMet</note>
    </ligand>
</feature>
<dbReference type="GO" id="GO:0008033">
    <property type="term" value="P:tRNA processing"/>
    <property type="evidence" value="ECO:0007669"/>
    <property type="project" value="UniProtKB-UniRule"/>
</dbReference>
<dbReference type="HAMAP" id="MF_01921">
    <property type="entry name" value="TYW1_archaea"/>
    <property type="match status" value="1"/>
</dbReference>
<keyword evidence="7 9" id="KW-0456">Lyase</keyword>
<sequence length="311" mass="35108">MVGRHSAVKTCHWVRKALTEGKICYKGRFYGIETHRCLQMSPAVVYCTNRCVYCWRPLPGERGFEWAGGRIPAEDEPNEIVDGAIEAHRRALSGYKGNPKVPEERYEEAIRPRHVAISLSGEPTLYSKLSDLIEEFHRRGMTTFLVTNGTNPRALEGLKEPTQLYVSVSAPSEEVYRRVCRPCAEGNWESLMRTVSMLKTFKCPTVVRITLVKGLNMEDPDGYARVLNMGNPTYVEVKAYMHVGSSIWRLGAEAMPSHEEVLEFAGEVAKRSGYDLVDEVPASRVALLSRVSKRVPVCEDRRDSLRDKQNA</sequence>
<keyword evidence="9" id="KW-0963">Cytoplasm</keyword>
<protein>
    <recommendedName>
        <fullName evidence="9">S-adenosyl-L-methionine-dependent tRNA 4-demethylwyosine synthase</fullName>
        <ecNumber evidence="9">4.1.3.44</ecNumber>
    </recommendedName>
    <alternativeName>
        <fullName evidence="9">tRNA wyosine derivatives biosynthesis protein Taw1</fullName>
    </alternativeName>
</protein>
<evidence type="ECO:0000256" key="5">
    <source>
        <dbReference type="ARBA" id="ARBA00023004"/>
    </source>
</evidence>
<dbReference type="InterPro" id="IPR023993">
    <property type="entry name" value="TYW1_archaea"/>
</dbReference>
<feature type="binding site" evidence="9">
    <location>
        <position position="51"/>
    </location>
    <ligand>
        <name>[4Fe-4S] cluster</name>
        <dbReference type="ChEBI" id="CHEBI:49883"/>
        <label>2</label>
        <note>4Fe-4S-S-AdoMet</note>
    </ligand>
</feature>
<dbReference type="GO" id="GO:0051539">
    <property type="term" value="F:4 iron, 4 sulfur cluster binding"/>
    <property type="evidence" value="ECO:0007669"/>
    <property type="project" value="UniProtKB-UniRule"/>
</dbReference>
<feature type="binding site" evidence="9">
    <location>
        <position position="54"/>
    </location>
    <ligand>
        <name>[4Fe-4S] cluster</name>
        <dbReference type="ChEBI" id="CHEBI:49883"/>
        <label>2</label>
        <note>4Fe-4S-S-AdoMet</note>
    </ligand>
</feature>
<dbReference type="EC" id="4.1.3.44" evidence="9"/>
<comment type="function">
    <text evidence="9">Component of the wyosine derivatives biosynthesis pathway that catalyzes the condensation of N-methylguanine with 2 carbon atoms from pyruvate to form the tricyclic 4-demethylwyosine (imG-14) on guanosine-37 of tRNA(Phe).</text>
</comment>
<dbReference type="InterPro" id="IPR013785">
    <property type="entry name" value="Aldolase_TIM"/>
</dbReference>
<evidence type="ECO:0000256" key="9">
    <source>
        <dbReference type="HAMAP-Rule" id="MF_01921"/>
    </source>
</evidence>
<dbReference type="CDD" id="cd01335">
    <property type="entry name" value="Radical_SAM"/>
    <property type="match status" value="1"/>
</dbReference>
<accession>A0A523BDN4</accession>
<organism evidence="11 12">
    <name type="scientific">Thermoproteota archaeon</name>
    <dbReference type="NCBI Taxonomy" id="2056631"/>
    <lineage>
        <taxon>Archaea</taxon>
        <taxon>Thermoproteota</taxon>
    </lineage>
</organism>
<evidence type="ECO:0000256" key="8">
    <source>
        <dbReference type="ARBA" id="ARBA00049466"/>
    </source>
</evidence>
<reference evidence="11 12" key="1">
    <citation type="journal article" date="2019" name="Nat. Microbiol.">
        <title>Expanding anaerobic alkane metabolism in the domain of Archaea.</title>
        <authorList>
            <person name="Wang Y."/>
            <person name="Wegener G."/>
            <person name="Hou J."/>
            <person name="Wang F."/>
            <person name="Xiao X."/>
        </authorList>
    </citation>
    <scope>NUCLEOTIDE SEQUENCE [LARGE SCALE GENOMIC DNA]</scope>
    <source>
        <strain evidence="11">WYZ-LMO10</strain>
    </source>
</reference>
<dbReference type="SFLD" id="SFLDS00029">
    <property type="entry name" value="Radical_SAM"/>
    <property type="match status" value="1"/>
</dbReference>
<evidence type="ECO:0000256" key="6">
    <source>
        <dbReference type="ARBA" id="ARBA00023014"/>
    </source>
</evidence>
<keyword evidence="4 9" id="KW-0479">Metal-binding</keyword>
<dbReference type="SFLD" id="SFLDF00284">
    <property type="entry name" value="tRNA_wybutosine-synthesizing"/>
    <property type="match status" value="1"/>
</dbReference>
<feature type="binding site" evidence="9">
    <location>
        <position position="11"/>
    </location>
    <ligand>
        <name>[4Fe-4S] cluster</name>
        <dbReference type="ChEBI" id="CHEBI:49883"/>
        <label>1</label>
    </ligand>
</feature>
<keyword evidence="5 9" id="KW-0408">Iron</keyword>
<dbReference type="Gene3D" id="3.20.20.70">
    <property type="entry name" value="Aldolase class I"/>
    <property type="match status" value="1"/>
</dbReference>
<feature type="domain" description="Radical SAM core" evidence="10">
    <location>
        <begin position="30"/>
        <end position="275"/>
    </location>
</feature>
<evidence type="ECO:0000256" key="4">
    <source>
        <dbReference type="ARBA" id="ARBA00022723"/>
    </source>
</evidence>
<dbReference type="InterPro" id="IPR013917">
    <property type="entry name" value="tRNA_wybutosine-synth"/>
</dbReference>
<comment type="caution">
    <text evidence="11">The sequence shown here is derived from an EMBL/GenBank/DDBJ whole genome shotgun (WGS) entry which is preliminary data.</text>
</comment>
<name>A0A523BDN4_9CREN</name>
<dbReference type="PANTHER" id="PTHR13930:SF0">
    <property type="entry name" value="S-ADENOSYL-L-METHIONINE-DEPENDENT TRNA 4-DEMETHYLWYOSINE SYNTHASE TYW1-RELATED"/>
    <property type="match status" value="1"/>
</dbReference>
<dbReference type="InterPro" id="IPR034556">
    <property type="entry name" value="tRNA_wybutosine-synthase"/>
</dbReference>
<dbReference type="InterPro" id="IPR058240">
    <property type="entry name" value="rSAM_sf"/>
</dbReference>
<dbReference type="GO" id="GO:0102521">
    <property type="term" value="F:tRNA-4-demethylwyosine synthase activity"/>
    <property type="evidence" value="ECO:0007669"/>
    <property type="project" value="UniProtKB-EC"/>
</dbReference>
<keyword evidence="3 9" id="KW-0819">tRNA processing</keyword>
<evidence type="ECO:0000313" key="12">
    <source>
        <dbReference type="Proteomes" id="UP000315399"/>
    </source>
</evidence>
<proteinExistence type="inferred from homology"/>
<comment type="cofactor">
    <cofactor evidence="9">
        <name>[4Fe-4S] cluster</name>
        <dbReference type="ChEBI" id="CHEBI:49883"/>
    </cofactor>
    <text evidence="9">Binds 2 [4Fe-4S] clusters. Binds 1 [4Fe-4S] cluster coordinated with 3 cysteines and an exchangeable S-adenosyl-L-methionine.</text>
</comment>
<dbReference type="AlphaFoldDB" id="A0A523BDN4"/>
<dbReference type="InterPro" id="IPR007197">
    <property type="entry name" value="rSAM"/>
</dbReference>
<keyword evidence="2 9" id="KW-0949">S-adenosyl-L-methionine</keyword>
<dbReference type="SUPFAM" id="SSF102114">
    <property type="entry name" value="Radical SAM enzymes"/>
    <property type="match status" value="1"/>
</dbReference>
<dbReference type="PANTHER" id="PTHR13930">
    <property type="entry name" value="S-ADENOSYL-L-METHIONINE-DEPENDENT TRNA 4-DEMETHYLWYOSINE SYNTHASE"/>
    <property type="match status" value="1"/>
</dbReference>
<evidence type="ECO:0000256" key="7">
    <source>
        <dbReference type="ARBA" id="ARBA00023239"/>
    </source>
</evidence>
<keyword evidence="6 9" id="KW-0411">Iron-sulfur</keyword>
<comment type="subunit">
    <text evidence="9">Monomer.</text>
</comment>
<feature type="binding site" evidence="9">
    <location>
        <position position="24"/>
    </location>
    <ligand>
        <name>[4Fe-4S] cluster</name>
        <dbReference type="ChEBI" id="CHEBI:49883"/>
        <label>1</label>
    </ligand>
</feature>
<dbReference type="Pfam" id="PF04055">
    <property type="entry name" value="Radical_SAM"/>
    <property type="match status" value="1"/>
</dbReference>
<dbReference type="GO" id="GO:0046872">
    <property type="term" value="F:metal ion binding"/>
    <property type="evidence" value="ECO:0007669"/>
    <property type="project" value="UniProtKB-KW"/>
</dbReference>
<dbReference type="SFLD" id="SFLDG01071">
    <property type="entry name" value="tRNA_wybutosine-synthesizing"/>
    <property type="match status" value="1"/>
</dbReference>
<evidence type="ECO:0000313" key="11">
    <source>
        <dbReference type="EMBL" id="TDA39025.1"/>
    </source>
</evidence>
<gene>
    <name evidence="9" type="primary">taw1</name>
    <name evidence="11" type="ORF">DSO08_03245</name>
</gene>
<evidence type="ECO:0000256" key="3">
    <source>
        <dbReference type="ARBA" id="ARBA00022694"/>
    </source>
</evidence>
<comment type="similarity">
    <text evidence="9">Belongs to the TYW1 family.</text>
</comment>
<dbReference type="Pfam" id="PF08608">
    <property type="entry name" value="Wyosine_form"/>
    <property type="match status" value="1"/>
</dbReference>
<dbReference type="PROSITE" id="PS51918">
    <property type="entry name" value="RADICAL_SAM"/>
    <property type="match status" value="1"/>
</dbReference>
<evidence type="ECO:0000256" key="1">
    <source>
        <dbReference type="ARBA" id="ARBA00022485"/>
    </source>
</evidence>
<dbReference type="Proteomes" id="UP000315399">
    <property type="component" value="Unassembled WGS sequence"/>
</dbReference>
<dbReference type="EMBL" id="QNVH01000024">
    <property type="protein sequence ID" value="TDA39025.1"/>
    <property type="molecule type" value="Genomic_DNA"/>
</dbReference>
<feature type="binding site" evidence="9">
    <location>
        <position position="37"/>
    </location>
    <ligand>
        <name>[4Fe-4S] cluster</name>
        <dbReference type="ChEBI" id="CHEBI:49883"/>
        <label>1</label>
    </ligand>
</feature>
<comment type="catalytic activity">
    <reaction evidence="8 9">
        <text>N(1)-methylguanosine(37) in tRNA(Phe) + pyruvate + S-adenosyl-L-methionine = 4-demethylwyosine(37) in tRNA(Phe) + 5'-deoxyadenosine + L-methionine + CO2 + H2O</text>
        <dbReference type="Rhea" id="RHEA:36347"/>
        <dbReference type="Rhea" id="RHEA-COMP:10164"/>
        <dbReference type="Rhea" id="RHEA-COMP:10165"/>
        <dbReference type="ChEBI" id="CHEBI:15361"/>
        <dbReference type="ChEBI" id="CHEBI:15377"/>
        <dbReference type="ChEBI" id="CHEBI:16526"/>
        <dbReference type="ChEBI" id="CHEBI:17319"/>
        <dbReference type="ChEBI" id="CHEBI:57844"/>
        <dbReference type="ChEBI" id="CHEBI:59789"/>
        <dbReference type="ChEBI" id="CHEBI:64315"/>
        <dbReference type="ChEBI" id="CHEBI:73542"/>
        <dbReference type="EC" id="4.1.3.44"/>
    </reaction>
</comment>